<name>A0A643K2K2_9EURY</name>
<protein>
    <recommendedName>
        <fullName evidence="3">DUF1440 domain-containing protein</fullName>
    </recommendedName>
</protein>
<proteinExistence type="predicted"/>
<feature type="transmembrane region" description="Helical" evidence="1">
    <location>
        <begin position="90"/>
        <end position="116"/>
    </location>
</feature>
<comment type="caution">
    <text evidence="2">The sequence shown here is derived from an EMBL/GenBank/DDBJ whole genome shotgun (WGS) entry which is preliminary data.</text>
</comment>
<feature type="transmembrane region" description="Helical" evidence="1">
    <location>
        <begin position="128"/>
        <end position="148"/>
    </location>
</feature>
<feature type="transmembrane region" description="Helical" evidence="1">
    <location>
        <begin position="58"/>
        <end position="78"/>
    </location>
</feature>
<feature type="transmembrane region" description="Helical" evidence="1">
    <location>
        <begin position="20"/>
        <end position="38"/>
    </location>
</feature>
<dbReference type="EMBL" id="VZUS01000001">
    <property type="protein sequence ID" value="KAB1188877.1"/>
    <property type="molecule type" value="Genomic_DNA"/>
</dbReference>
<keyword evidence="1" id="KW-1133">Transmembrane helix</keyword>
<keyword evidence="1" id="KW-0472">Membrane</keyword>
<evidence type="ECO:0008006" key="3">
    <source>
        <dbReference type="Google" id="ProtNLM"/>
    </source>
</evidence>
<evidence type="ECO:0000256" key="1">
    <source>
        <dbReference type="SAM" id="Phobius"/>
    </source>
</evidence>
<keyword evidence="1" id="KW-0812">Transmembrane</keyword>
<organism evidence="2">
    <name type="scientific">Haloferax sp. CBA1149</name>
    <dbReference type="NCBI Taxonomy" id="2650753"/>
    <lineage>
        <taxon>Archaea</taxon>
        <taxon>Methanobacteriati</taxon>
        <taxon>Methanobacteriota</taxon>
        <taxon>Stenosarchaea group</taxon>
        <taxon>Halobacteria</taxon>
        <taxon>Halobacteriales</taxon>
        <taxon>Haloferacaceae</taxon>
        <taxon>Haloferax</taxon>
    </lineage>
</organism>
<dbReference type="AlphaFoldDB" id="A0A643K2K2"/>
<sequence length="167" mass="17773">MSTDTQAQPAPSVESEWLKVGVVAGAIFGIVSGALFWASGDMPEIGALIGMPTVLGGWLFHLVMVFVIMIVFAAALSTPSLSQYASELRMLILIGLAYGVLIWIALDAFVLSYLAVSVGIPGAIFPGFALETLVEDLVIGFLVALFYYGTRRWVVTTQLVGQKSTSP</sequence>
<gene>
    <name evidence="2" type="ORF">Hfx1149_12855</name>
</gene>
<evidence type="ECO:0000313" key="2">
    <source>
        <dbReference type="EMBL" id="KAB1188877.1"/>
    </source>
</evidence>
<reference evidence="2" key="1">
    <citation type="submission" date="2019-09" db="EMBL/GenBank/DDBJ databases">
        <title>Genomic analysis of Haloferax sp. CBA1149.</title>
        <authorList>
            <person name="Roh S.W."/>
        </authorList>
    </citation>
    <scope>NUCLEOTIDE SEQUENCE</scope>
    <source>
        <strain evidence="2">CBA1149</strain>
    </source>
</reference>
<accession>A0A643K2K2</accession>
<dbReference type="RefSeq" id="WP_151139045.1">
    <property type="nucleotide sequence ID" value="NZ_VZUS01000001.1"/>
</dbReference>